<gene>
    <name evidence="3" type="ORF">GOP47_0014621</name>
</gene>
<feature type="region of interest" description="Disordered" evidence="1">
    <location>
        <begin position="153"/>
        <end position="177"/>
    </location>
</feature>
<dbReference type="GO" id="GO:0032543">
    <property type="term" value="P:mitochondrial translation"/>
    <property type="evidence" value="ECO:0007669"/>
    <property type="project" value="InterPro"/>
</dbReference>
<organism evidence="3 4">
    <name type="scientific">Adiantum capillus-veneris</name>
    <name type="common">Maidenhair fern</name>
    <dbReference type="NCBI Taxonomy" id="13818"/>
    <lineage>
        <taxon>Eukaryota</taxon>
        <taxon>Viridiplantae</taxon>
        <taxon>Streptophyta</taxon>
        <taxon>Embryophyta</taxon>
        <taxon>Tracheophyta</taxon>
        <taxon>Polypodiopsida</taxon>
        <taxon>Polypodiidae</taxon>
        <taxon>Polypodiales</taxon>
        <taxon>Pteridineae</taxon>
        <taxon>Pteridaceae</taxon>
        <taxon>Vittarioideae</taxon>
        <taxon>Adiantum</taxon>
    </lineage>
</organism>
<evidence type="ECO:0000259" key="2">
    <source>
        <dbReference type="Pfam" id="PF10213"/>
    </source>
</evidence>
<proteinExistence type="predicted"/>
<dbReference type="GO" id="GO:0005763">
    <property type="term" value="C:mitochondrial small ribosomal subunit"/>
    <property type="evidence" value="ECO:0007669"/>
    <property type="project" value="TreeGrafter"/>
</dbReference>
<dbReference type="OrthoDB" id="283424at2759"/>
<accession>A0A9D4UN04</accession>
<evidence type="ECO:0000256" key="1">
    <source>
        <dbReference type="SAM" id="MobiDB-lite"/>
    </source>
</evidence>
<dbReference type="Pfam" id="PF10213">
    <property type="entry name" value="MRP-S28"/>
    <property type="match status" value="1"/>
</dbReference>
<sequence length="432" mass="48628">MQYASRGRGGSRGRGRGRGGASKRDDSEDDDDDDDSEDDDDEDEEFQEEPDTPGYEFDYETWNLLHQGKKEGQISRKEPLPMYKAREMVDYHMMKKRIDGLKVITDPKMEYDLRKQFHEGMVDFFKKLQGAYDEIEARVQEKKKLEDTKEVLQVTEGDTKREDSENLSSGEGASDKVEATTVELSENVAAINKVETAAVEESKDVAAIDEVETTVVEESKDVGASMLNAGQEASQEDGSAEERDLSVINTAVSEVIKDVMSTPEVTTLALVKDMAVETKVEDDDGVNVFDYDKWVAYREQQVAKRYAEEEEKKHATLRWKIQLVLGPGDVVHPANRKASVSVNVGELCLSKYAKQRLVALVGKRYKAPKDELTIVSERFPHRYENQKDVLRTLLALIEEAKKADQFVYDARLGYLKSKNAELKKAATSVAAI</sequence>
<dbReference type="InterPro" id="IPR019349">
    <property type="entry name" value="Ribosomal_mS35_mit"/>
</dbReference>
<evidence type="ECO:0000313" key="4">
    <source>
        <dbReference type="Proteomes" id="UP000886520"/>
    </source>
</evidence>
<dbReference type="AlphaFoldDB" id="A0A9D4UN04"/>
<dbReference type="Proteomes" id="UP000886520">
    <property type="component" value="Chromosome 14"/>
</dbReference>
<comment type="caution">
    <text evidence="3">The sequence shown here is derived from an EMBL/GenBank/DDBJ whole genome shotgun (WGS) entry which is preliminary data.</text>
</comment>
<dbReference type="PANTHER" id="PTHR13490:SF0">
    <property type="entry name" value="SMALL RIBOSOMAL SUBUNIT PROTEIN MS35"/>
    <property type="match status" value="1"/>
</dbReference>
<evidence type="ECO:0000313" key="3">
    <source>
        <dbReference type="EMBL" id="KAI5070278.1"/>
    </source>
</evidence>
<feature type="domain" description="Small ribosomal subunit protein mS35 mitochondrial conserved" evidence="2">
    <location>
        <begin position="311"/>
        <end position="406"/>
    </location>
</feature>
<feature type="compositionally biased region" description="Acidic residues" evidence="1">
    <location>
        <begin position="27"/>
        <end position="51"/>
    </location>
</feature>
<dbReference type="Gene3D" id="3.30.160.20">
    <property type="match status" value="1"/>
</dbReference>
<protein>
    <recommendedName>
        <fullName evidence="2">Small ribosomal subunit protein mS35 mitochondrial conserved domain-containing protein</fullName>
    </recommendedName>
</protein>
<dbReference type="GO" id="GO:0003735">
    <property type="term" value="F:structural constituent of ribosome"/>
    <property type="evidence" value="ECO:0007669"/>
    <property type="project" value="InterPro"/>
</dbReference>
<dbReference type="InterPro" id="IPR039848">
    <property type="entry name" value="Ribosomal_mS35_mt"/>
</dbReference>
<name>A0A9D4UN04_ADICA</name>
<reference evidence="3" key="1">
    <citation type="submission" date="2021-01" db="EMBL/GenBank/DDBJ databases">
        <title>Adiantum capillus-veneris genome.</title>
        <authorList>
            <person name="Fang Y."/>
            <person name="Liao Q."/>
        </authorList>
    </citation>
    <scope>NUCLEOTIDE SEQUENCE</scope>
    <source>
        <strain evidence="3">H3</strain>
        <tissue evidence="3">Leaf</tissue>
    </source>
</reference>
<feature type="region of interest" description="Disordered" evidence="1">
    <location>
        <begin position="1"/>
        <end position="57"/>
    </location>
</feature>
<dbReference type="EMBL" id="JABFUD020000014">
    <property type="protein sequence ID" value="KAI5070278.1"/>
    <property type="molecule type" value="Genomic_DNA"/>
</dbReference>
<keyword evidence="4" id="KW-1185">Reference proteome</keyword>
<dbReference type="PANTHER" id="PTHR13490">
    <property type="entry name" value="MITOCHONDRIAL 28S RIBOSOMAL PROTEIN S28"/>
    <property type="match status" value="1"/>
</dbReference>